<keyword evidence="2" id="KW-1185">Reference proteome</keyword>
<evidence type="ECO:0000313" key="2">
    <source>
        <dbReference type="Proteomes" id="UP000245938"/>
    </source>
</evidence>
<dbReference type="AlphaFoldDB" id="A0A2U3AKE9"/>
<comment type="caution">
    <text evidence="1">The sequence shown here is derived from an EMBL/GenBank/DDBJ whole genome shotgun (WGS) entry which is preliminary data.</text>
</comment>
<dbReference type="EMBL" id="QFVR01000013">
    <property type="protein sequence ID" value="PWI25009.1"/>
    <property type="molecule type" value="Genomic_DNA"/>
</dbReference>
<protein>
    <submittedName>
        <fullName evidence="1">Uncharacterized protein</fullName>
    </submittedName>
</protein>
<dbReference type="Proteomes" id="UP000245938">
    <property type="component" value="Unassembled WGS sequence"/>
</dbReference>
<evidence type="ECO:0000313" key="1">
    <source>
        <dbReference type="EMBL" id="PWI25009.1"/>
    </source>
</evidence>
<accession>A0A2U3AKE9</accession>
<gene>
    <name evidence="1" type="ORF">DEX24_10570</name>
</gene>
<name>A0A2U3AKE9_9BACL</name>
<proteinExistence type="predicted"/>
<organism evidence="1 2">
    <name type="scientific">Kurthia sibirica</name>
    <dbReference type="NCBI Taxonomy" id="202750"/>
    <lineage>
        <taxon>Bacteria</taxon>
        <taxon>Bacillati</taxon>
        <taxon>Bacillota</taxon>
        <taxon>Bacilli</taxon>
        <taxon>Bacillales</taxon>
        <taxon>Caryophanaceae</taxon>
        <taxon>Kurthia</taxon>
    </lineage>
</organism>
<reference evidence="1 2" key="1">
    <citation type="submission" date="2018-05" db="EMBL/GenBank/DDBJ databases">
        <title>Kurthia sibirica genome sequence.</title>
        <authorList>
            <person name="Maclea K.S."/>
            <person name="Goen A.E."/>
        </authorList>
    </citation>
    <scope>NUCLEOTIDE SEQUENCE [LARGE SCALE GENOMIC DNA]</scope>
    <source>
        <strain evidence="1 2">ATCC 49154</strain>
    </source>
</reference>
<dbReference type="RefSeq" id="WP_109306405.1">
    <property type="nucleotide sequence ID" value="NZ_BJUF01000004.1"/>
</dbReference>
<sequence>MTNNQTIDAIRKEWEAEKGFLLIDDVAGTINGSFRGAFVSFLIKKPLETITAAELKTLRSVLMSGGSSYIVFDSNSWTTIKRELDGFSRVDFSVSIPNERYINESYADRFNEVIELGAGYIKLIPMCVEEEEAMFKKAEVLPEGFIPM</sequence>